<evidence type="ECO:0000256" key="2">
    <source>
        <dbReference type="ARBA" id="ARBA00022737"/>
    </source>
</evidence>
<dbReference type="EMBL" id="MCFG01000130">
    <property type="protein sequence ID" value="ORX80975.1"/>
    <property type="molecule type" value="Genomic_DNA"/>
</dbReference>
<dbReference type="STRING" id="1754192.A0A1Y1X5P9"/>
<dbReference type="SMART" id="SM00382">
    <property type="entry name" value="AAA"/>
    <property type="match status" value="1"/>
</dbReference>
<evidence type="ECO:0000259" key="6">
    <source>
        <dbReference type="PROSITE" id="PS50893"/>
    </source>
</evidence>
<comment type="caution">
    <text evidence="7">The sequence shown here is derived from an EMBL/GenBank/DDBJ whole genome shotgun (WGS) entry which is preliminary data.</text>
</comment>
<proteinExistence type="predicted"/>
<keyword evidence="5" id="KW-1133">Transmembrane helix</keyword>
<dbReference type="PROSITE" id="PS50893">
    <property type="entry name" value="ABC_TRANSPORTER_2"/>
    <property type="match status" value="1"/>
</dbReference>
<dbReference type="InterPro" id="IPR003439">
    <property type="entry name" value="ABC_transporter-like_ATP-bd"/>
</dbReference>
<keyword evidence="1" id="KW-0813">Transport</keyword>
<feature type="transmembrane region" description="Helical" evidence="5">
    <location>
        <begin position="162"/>
        <end position="186"/>
    </location>
</feature>
<reference evidence="7 8" key="1">
    <citation type="submission" date="2016-08" db="EMBL/GenBank/DDBJ databases">
        <title>A Parts List for Fungal Cellulosomes Revealed by Comparative Genomics.</title>
        <authorList>
            <consortium name="DOE Joint Genome Institute"/>
            <person name="Haitjema C.H."/>
            <person name="Gilmore S.P."/>
            <person name="Henske J.K."/>
            <person name="Solomon K.V."/>
            <person name="De Groot R."/>
            <person name="Kuo A."/>
            <person name="Mondo S.J."/>
            <person name="Salamov A.A."/>
            <person name="Labutti K."/>
            <person name="Zhao Z."/>
            <person name="Chiniquy J."/>
            <person name="Barry K."/>
            <person name="Brewer H.M."/>
            <person name="Purvine S.O."/>
            <person name="Wright A.T."/>
            <person name="Boxma B."/>
            <person name="Van Alen T."/>
            <person name="Hackstein J.H."/>
            <person name="Baker S.E."/>
            <person name="Grigoriev I.V."/>
            <person name="O'Malley M.A."/>
        </authorList>
    </citation>
    <scope>NUCLEOTIDE SEQUENCE [LARGE SCALE GENOMIC DNA]</scope>
    <source>
        <strain evidence="7 8">S4</strain>
    </source>
</reference>
<dbReference type="Gene3D" id="3.40.50.300">
    <property type="entry name" value="P-loop containing nucleotide triphosphate hydrolases"/>
    <property type="match status" value="1"/>
</dbReference>
<feature type="transmembrane region" description="Helical" evidence="5">
    <location>
        <begin position="52"/>
        <end position="79"/>
    </location>
</feature>
<sequence>MGFISEYTKAQLKHKFAHPVRTLLWALSPVVFFIVTIIIGKSMKRETEVTRVSFQSILMTAATLTFFIAYSYVIGYDVIREKQILRKQHMISNGLGLLKFYMAWLNVYNVFILPLSIIMVAVFYILGVFPHVNIFVQFIDFYIFQLTNVTVCFWISTYVPVACIGAFVVLFFNLSFLGAYFGMAYIPDNVKDTLCLFISPMTIGGILNNFQHAEISNDIITLKNLIPFLGGKYNVFAMTFKLILNNVLYVSFAMAFDKLFKHLNRNKSEIKKREFYENDAKTIEAAKTVKRGDAKISVENAYKTYFGKNKETKKTSEVDAIKNVSFEVYNNEVFGIAGKDGAGKSTLFKMITGRILSSYGNVEVMSNIGLDQAGMMAQLGSVSPQDDYVIIEEGSVANNIDLYNSIIKSNKSKEDPYELLNQLNFKGKKTDAYCKLDINERTKVKNVIALMADKKFIFFDEPTAGMTDSDKEAFWKVLESKKEGKTIVFTTSSVDEAEQHSDRVLVLDDGKVDCIGEVEVVKDNNKIAKQHELTVTVEN</sequence>
<evidence type="ECO:0000256" key="3">
    <source>
        <dbReference type="ARBA" id="ARBA00022741"/>
    </source>
</evidence>
<protein>
    <submittedName>
        <fullName evidence="7">p-loop containing nucleoside triphosphate hydrolase protein</fullName>
    </submittedName>
</protein>
<dbReference type="PANTHER" id="PTHR19229">
    <property type="entry name" value="ATP-BINDING CASSETTE TRANSPORTER SUBFAMILY A ABCA"/>
    <property type="match status" value="1"/>
</dbReference>
<dbReference type="SUPFAM" id="SSF52540">
    <property type="entry name" value="P-loop containing nucleoside triphosphate hydrolases"/>
    <property type="match status" value="1"/>
</dbReference>
<keyword evidence="5" id="KW-0812">Transmembrane</keyword>
<dbReference type="InterPro" id="IPR026082">
    <property type="entry name" value="ABCA"/>
</dbReference>
<evidence type="ECO:0000256" key="4">
    <source>
        <dbReference type="ARBA" id="ARBA00022840"/>
    </source>
</evidence>
<dbReference type="Proteomes" id="UP000193944">
    <property type="component" value="Unassembled WGS sequence"/>
</dbReference>
<dbReference type="InterPro" id="IPR003593">
    <property type="entry name" value="AAA+_ATPase"/>
</dbReference>
<dbReference type="GO" id="GO:0016887">
    <property type="term" value="F:ATP hydrolysis activity"/>
    <property type="evidence" value="ECO:0007669"/>
    <property type="project" value="InterPro"/>
</dbReference>
<keyword evidence="7" id="KW-0378">Hydrolase</keyword>
<dbReference type="GO" id="GO:0016020">
    <property type="term" value="C:membrane"/>
    <property type="evidence" value="ECO:0007669"/>
    <property type="project" value="InterPro"/>
</dbReference>
<keyword evidence="5" id="KW-0472">Membrane</keyword>
<evidence type="ECO:0000313" key="8">
    <source>
        <dbReference type="Proteomes" id="UP000193944"/>
    </source>
</evidence>
<dbReference type="PANTHER" id="PTHR19229:SF36">
    <property type="entry name" value="ATP-BINDING CASSETTE SUB-FAMILY A MEMBER 2"/>
    <property type="match status" value="1"/>
</dbReference>
<feature type="transmembrane region" description="Helical" evidence="5">
    <location>
        <begin position="100"/>
        <end position="126"/>
    </location>
</feature>
<reference evidence="7 8" key="2">
    <citation type="submission" date="2016-08" db="EMBL/GenBank/DDBJ databases">
        <title>Pervasive Adenine N6-methylation of Active Genes in Fungi.</title>
        <authorList>
            <consortium name="DOE Joint Genome Institute"/>
            <person name="Mondo S.J."/>
            <person name="Dannebaum R.O."/>
            <person name="Kuo R.C."/>
            <person name="Labutti K."/>
            <person name="Haridas S."/>
            <person name="Kuo A."/>
            <person name="Salamov A."/>
            <person name="Ahrendt S.R."/>
            <person name="Lipzen A."/>
            <person name="Sullivan W."/>
            <person name="Andreopoulos W.B."/>
            <person name="Clum A."/>
            <person name="Lindquist E."/>
            <person name="Daum C."/>
            <person name="Ramamoorthy G.K."/>
            <person name="Gryganskyi A."/>
            <person name="Culley D."/>
            <person name="Magnuson J.K."/>
            <person name="James T.Y."/>
            <person name="O'Malley M.A."/>
            <person name="Stajich J.E."/>
            <person name="Spatafora J.W."/>
            <person name="Visel A."/>
            <person name="Grigoriev I.V."/>
        </authorList>
    </citation>
    <scope>NUCLEOTIDE SEQUENCE [LARGE SCALE GENOMIC DNA]</scope>
    <source>
        <strain evidence="7 8">S4</strain>
    </source>
</reference>
<feature type="domain" description="ABC transporter" evidence="6">
    <location>
        <begin position="296"/>
        <end position="534"/>
    </location>
</feature>
<dbReference type="GO" id="GO:0140359">
    <property type="term" value="F:ABC-type transporter activity"/>
    <property type="evidence" value="ECO:0007669"/>
    <property type="project" value="InterPro"/>
</dbReference>
<dbReference type="Pfam" id="PF00005">
    <property type="entry name" value="ABC_tran"/>
    <property type="match status" value="1"/>
</dbReference>
<feature type="transmembrane region" description="Helical" evidence="5">
    <location>
        <begin position="20"/>
        <end position="40"/>
    </location>
</feature>
<dbReference type="GO" id="GO:0005524">
    <property type="term" value="F:ATP binding"/>
    <property type="evidence" value="ECO:0007669"/>
    <property type="project" value="UniProtKB-KW"/>
</dbReference>
<dbReference type="GO" id="GO:0005319">
    <property type="term" value="F:lipid transporter activity"/>
    <property type="evidence" value="ECO:0007669"/>
    <property type="project" value="TreeGrafter"/>
</dbReference>
<evidence type="ECO:0000313" key="7">
    <source>
        <dbReference type="EMBL" id="ORX80975.1"/>
    </source>
</evidence>
<keyword evidence="4" id="KW-0067">ATP-binding</keyword>
<evidence type="ECO:0000256" key="5">
    <source>
        <dbReference type="SAM" id="Phobius"/>
    </source>
</evidence>
<organism evidence="7 8">
    <name type="scientific">Anaeromyces robustus</name>
    <dbReference type="NCBI Taxonomy" id="1754192"/>
    <lineage>
        <taxon>Eukaryota</taxon>
        <taxon>Fungi</taxon>
        <taxon>Fungi incertae sedis</taxon>
        <taxon>Chytridiomycota</taxon>
        <taxon>Chytridiomycota incertae sedis</taxon>
        <taxon>Neocallimastigomycetes</taxon>
        <taxon>Neocallimastigales</taxon>
        <taxon>Neocallimastigaceae</taxon>
        <taxon>Anaeromyces</taxon>
    </lineage>
</organism>
<evidence type="ECO:0000256" key="1">
    <source>
        <dbReference type="ARBA" id="ARBA00022448"/>
    </source>
</evidence>
<feature type="transmembrane region" description="Helical" evidence="5">
    <location>
        <begin position="235"/>
        <end position="256"/>
    </location>
</feature>
<dbReference type="OrthoDB" id="2141921at2759"/>
<feature type="transmembrane region" description="Helical" evidence="5">
    <location>
        <begin position="132"/>
        <end position="155"/>
    </location>
</feature>
<gene>
    <name evidence="7" type="ORF">BCR32DRAFT_327499</name>
</gene>
<dbReference type="AlphaFoldDB" id="A0A1Y1X5P9"/>
<keyword evidence="3" id="KW-0547">Nucleotide-binding</keyword>
<name>A0A1Y1X5P9_9FUNG</name>
<accession>A0A1Y1X5P9</accession>
<keyword evidence="8" id="KW-1185">Reference proteome</keyword>
<dbReference type="InterPro" id="IPR027417">
    <property type="entry name" value="P-loop_NTPase"/>
</dbReference>
<keyword evidence="2" id="KW-0677">Repeat</keyword>